<evidence type="ECO:0000256" key="3">
    <source>
        <dbReference type="ARBA" id="ARBA00023315"/>
    </source>
</evidence>
<keyword evidence="2 5" id="KW-0808">Transferase</keyword>
<reference evidence="5 6" key="2">
    <citation type="submission" date="2018-03" db="EMBL/GenBank/DDBJ databases">
        <authorList>
            <person name="Keele B.F."/>
        </authorList>
    </citation>
    <scope>NUCLEOTIDE SEQUENCE [LARGE SCALE GENOMIC DNA]</scope>
    <source>
        <strain evidence="5 6">D13</strain>
    </source>
</reference>
<dbReference type="PANTHER" id="PTHR10434:SF9">
    <property type="entry name" value="PHOSPHOLIPID_GLYCEROL ACYLTRANSFERASE DOMAIN-CONTAINING PROTEIN"/>
    <property type="match status" value="1"/>
</dbReference>
<dbReference type="OrthoDB" id="9796839at2"/>
<dbReference type="GO" id="GO:0003841">
    <property type="term" value="F:1-acylglycerol-3-phosphate O-acyltransferase activity"/>
    <property type="evidence" value="ECO:0007669"/>
    <property type="project" value="TreeGrafter"/>
</dbReference>
<sequence length="196" mass="22521">MSSKPFFELPPKAPRAHGRFIQSVAQWLLRLGGWKIVGNFPDHSHLLVIAAPHSSAWDGYWGLVIKVAIGLRIRFMAKRETFWFPLGPLLHWLGGMPINRANANGVVEQVVEAFQKRPTFWLVLAPEGTRRHVERWRSGFWHIAKRANVPLCPIYFHYPDRIVGIGDVIPLTDDLDADLERIRAWYQPFQGKNRGV</sequence>
<accession>A0A2P1PY80</accession>
<dbReference type="AlphaFoldDB" id="A0A2P1PY80"/>
<evidence type="ECO:0000313" key="5">
    <source>
        <dbReference type="EMBL" id="AVP99774.1"/>
    </source>
</evidence>
<dbReference type="SMART" id="SM00563">
    <property type="entry name" value="PlsC"/>
    <property type="match status" value="1"/>
</dbReference>
<name>A0A2P1PY80_9GAMM</name>
<keyword evidence="6" id="KW-1185">Reference proteome</keyword>
<dbReference type="PANTHER" id="PTHR10434">
    <property type="entry name" value="1-ACYL-SN-GLYCEROL-3-PHOSPHATE ACYLTRANSFERASE"/>
    <property type="match status" value="1"/>
</dbReference>
<reference evidence="5 6" key="1">
    <citation type="submission" date="2018-03" db="EMBL/GenBank/DDBJ databases">
        <title>Ahniella affigens gen. nov., sp. nov., a gammaproteobacterium isolated from sandy soil near a stream.</title>
        <authorList>
            <person name="Ko Y."/>
            <person name="Kim J.-H."/>
        </authorList>
    </citation>
    <scope>NUCLEOTIDE SEQUENCE [LARGE SCALE GENOMIC DNA]</scope>
    <source>
        <strain evidence="5 6">D13</strain>
    </source>
</reference>
<dbReference type="GO" id="GO:0006654">
    <property type="term" value="P:phosphatidic acid biosynthetic process"/>
    <property type="evidence" value="ECO:0007669"/>
    <property type="project" value="TreeGrafter"/>
</dbReference>
<evidence type="ECO:0000313" key="6">
    <source>
        <dbReference type="Proteomes" id="UP000241074"/>
    </source>
</evidence>
<dbReference type="RefSeq" id="WP_106893693.1">
    <property type="nucleotide sequence ID" value="NZ_CP027860.1"/>
</dbReference>
<dbReference type="InterPro" id="IPR002123">
    <property type="entry name" value="Plipid/glycerol_acylTrfase"/>
</dbReference>
<dbReference type="CDD" id="cd07988">
    <property type="entry name" value="LPLAT_ABO13168-like"/>
    <property type="match status" value="1"/>
</dbReference>
<feature type="domain" description="Phospholipid/glycerol acyltransferase" evidence="4">
    <location>
        <begin position="47"/>
        <end position="159"/>
    </location>
</feature>
<dbReference type="Proteomes" id="UP000241074">
    <property type="component" value="Chromosome"/>
</dbReference>
<dbReference type="SUPFAM" id="SSF69593">
    <property type="entry name" value="Glycerol-3-phosphate (1)-acyltransferase"/>
    <property type="match status" value="1"/>
</dbReference>
<comment type="pathway">
    <text evidence="1">Lipid metabolism.</text>
</comment>
<evidence type="ECO:0000259" key="4">
    <source>
        <dbReference type="SMART" id="SM00563"/>
    </source>
</evidence>
<keyword evidence="3 5" id="KW-0012">Acyltransferase</keyword>
<dbReference type="KEGG" id="xba:C7S18_22500"/>
<gene>
    <name evidence="5" type="ORF">C7S18_22500</name>
</gene>
<organism evidence="5 6">
    <name type="scientific">Ahniella affigens</name>
    <dbReference type="NCBI Taxonomy" id="2021234"/>
    <lineage>
        <taxon>Bacteria</taxon>
        <taxon>Pseudomonadati</taxon>
        <taxon>Pseudomonadota</taxon>
        <taxon>Gammaproteobacteria</taxon>
        <taxon>Lysobacterales</taxon>
        <taxon>Rhodanobacteraceae</taxon>
        <taxon>Ahniella</taxon>
    </lineage>
</organism>
<proteinExistence type="predicted"/>
<dbReference type="Pfam" id="PF01553">
    <property type="entry name" value="Acyltransferase"/>
    <property type="match status" value="1"/>
</dbReference>
<protein>
    <submittedName>
        <fullName evidence="5">Acyltransferase</fullName>
    </submittedName>
</protein>
<evidence type="ECO:0000256" key="2">
    <source>
        <dbReference type="ARBA" id="ARBA00022679"/>
    </source>
</evidence>
<evidence type="ECO:0000256" key="1">
    <source>
        <dbReference type="ARBA" id="ARBA00005189"/>
    </source>
</evidence>
<dbReference type="EMBL" id="CP027860">
    <property type="protein sequence ID" value="AVP99774.1"/>
    <property type="molecule type" value="Genomic_DNA"/>
</dbReference>